<feature type="chain" id="PRO_5019072178" description="Tyrosinase copper-binding domain-containing protein" evidence="2">
    <location>
        <begin position="22"/>
        <end position="300"/>
    </location>
</feature>
<dbReference type="Pfam" id="PF00264">
    <property type="entry name" value="Tyrosinase"/>
    <property type="match status" value="1"/>
</dbReference>
<dbReference type="Proteomes" id="UP000283269">
    <property type="component" value="Unassembled WGS sequence"/>
</dbReference>
<keyword evidence="2" id="KW-0732">Signal</keyword>
<dbReference type="GO" id="GO:0016491">
    <property type="term" value="F:oxidoreductase activity"/>
    <property type="evidence" value="ECO:0007669"/>
    <property type="project" value="InterPro"/>
</dbReference>
<dbReference type="InterPro" id="IPR050316">
    <property type="entry name" value="Tyrosinase/Hemocyanin"/>
</dbReference>
<evidence type="ECO:0000259" key="3">
    <source>
        <dbReference type="Pfam" id="PF00264"/>
    </source>
</evidence>
<name>A0A409XK29_PSICY</name>
<dbReference type="OrthoDB" id="6132182at2759"/>
<feature type="domain" description="Tyrosinase copper-binding" evidence="3">
    <location>
        <begin position="82"/>
        <end position="278"/>
    </location>
</feature>
<dbReference type="PANTHER" id="PTHR11474">
    <property type="entry name" value="TYROSINASE FAMILY MEMBER"/>
    <property type="match status" value="1"/>
</dbReference>
<dbReference type="InterPro" id="IPR008922">
    <property type="entry name" value="Di-copper_centre_dom_sf"/>
</dbReference>
<protein>
    <recommendedName>
        <fullName evidence="3">Tyrosinase copper-binding domain-containing protein</fullName>
    </recommendedName>
</protein>
<dbReference type="EMBL" id="NHYD01001471">
    <property type="protein sequence ID" value="PPQ91125.1"/>
    <property type="molecule type" value="Genomic_DNA"/>
</dbReference>
<comment type="caution">
    <text evidence="4">The sequence shown here is derived from an EMBL/GenBank/DDBJ whole genome shotgun (WGS) entry which is preliminary data.</text>
</comment>
<dbReference type="GO" id="GO:0046872">
    <property type="term" value="F:metal ion binding"/>
    <property type="evidence" value="ECO:0007669"/>
    <property type="project" value="UniProtKB-KW"/>
</dbReference>
<dbReference type="SUPFAM" id="SSF48056">
    <property type="entry name" value="Di-copper centre-containing domain"/>
    <property type="match status" value="1"/>
</dbReference>
<proteinExistence type="predicted"/>
<sequence>MKAPTLPYFLFNILLLIQSLALTTPIAHKSASCAKLNPRIEWRSLSEVQREKWISSVKCLGSIKHRRLSHIAQDVLLDGKHSIYDDFSYAHNAMQKSAHSNPYFLPWHRWFLYLFDTATREICGYKGPTPYWDWSQDSVSLLDSPVFDSSPSHGLGESGDCSEDRDCTITSGALVAPFFSLSFPIPHVLRRNLSLNTWADLGGGAHNQTIGAETVHNITSSFAGDFFRFQHKLTLMHNHIHNFVGGDLAGVCPKPISEETCEDNDYAGYTPNDPIFSLSIDIISGKILFLKILTAFRESL</sequence>
<gene>
    <name evidence="4" type="ORF">CVT25_013263</name>
</gene>
<evidence type="ECO:0000256" key="1">
    <source>
        <dbReference type="ARBA" id="ARBA00022723"/>
    </source>
</evidence>
<organism evidence="4 5">
    <name type="scientific">Psilocybe cyanescens</name>
    <dbReference type="NCBI Taxonomy" id="93625"/>
    <lineage>
        <taxon>Eukaryota</taxon>
        <taxon>Fungi</taxon>
        <taxon>Dikarya</taxon>
        <taxon>Basidiomycota</taxon>
        <taxon>Agaricomycotina</taxon>
        <taxon>Agaricomycetes</taxon>
        <taxon>Agaricomycetidae</taxon>
        <taxon>Agaricales</taxon>
        <taxon>Agaricineae</taxon>
        <taxon>Strophariaceae</taxon>
        <taxon>Psilocybe</taxon>
    </lineage>
</organism>
<evidence type="ECO:0000256" key="2">
    <source>
        <dbReference type="SAM" id="SignalP"/>
    </source>
</evidence>
<keyword evidence="1" id="KW-0479">Metal-binding</keyword>
<feature type="signal peptide" evidence="2">
    <location>
        <begin position="1"/>
        <end position="21"/>
    </location>
</feature>
<dbReference type="STRING" id="93625.A0A409XK29"/>
<dbReference type="PRINTS" id="PR00092">
    <property type="entry name" value="TYROSINASE"/>
</dbReference>
<dbReference type="InterPro" id="IPR002227">
    <property type="entry name" value="Tyrosinase_Cu-bd"/>
</dbReference>
<dbReference type="PANTHER" id="PTHR11474:SF127">
    <property type="entry name" value="TYROSINASE COPPER-BINDING DOMAIN-CONTAINING PROTEIN"/>
    <property type="match status" value="1"/>
</dbReference>
<keyword evidence="5" id="KW-1185">Reference proteome</keyword>
<dbReference type="AlphaFoldDB" id="A0A409XK29"/>
<evidence type="ECO:0000313" key="4">
    <source>
        <dbReference type="EMBL" id="PPQ91125.1"/>
    </source>
</evidence>
<dbReference type="Gene3D" id="1.10.1280.10">
    <property type="entry name" value="Di-copper center containing domain from catechol oxidase"/>
    <property type="match status" value="1"/>
</dbReference>
<reference evidence="4 5" key="1">
    <citation type="journal article" date="2018" name="Evol. Lett.">
        <title>Horizontal gene cluster transfer increased hallucinogenic mushroom diversity.</title>
        <authorList>
            <person name="Reynolds H.T."/>
            <person name="Vijayakumar V."/>
            <person name="Gluck-Thaler E."/>
            <person name="Korotkin H.B."/>
            <person name="Matheny P.B."/>
            <person name="Slot J.C."/>
        </authorList>
    </citation>
    <scope>NUCLEOTIDE SEQUENCE [LARGE SCALE GENOMIC DNA]</scope>
    <source>
        <strain evidence="4 5">2631</strain>
    </source>
</reference>
<dbReference type="InParanoid" id="A0A409XK29"/>
<accession>A0A409XK29</accession>
<evidence type="ECO:0000313" key="5">
    <source>
        <dbReference type="Proteomes" id="UP000283269"/>
    </source>
</evidence>